<evidence type="ECO:0000313" key="1">
    <source>
        <dbReference type="EMBL" id="KKK82761.1"/>
    </source>
</evidence>
<dbReference type="AlphaFoldDB" id="A0A0F9BEB2"/>
<protein>
    <submittedName>
        <fullName evidence="1">Uncharacterized protein</fullName>
    </submittedName>
</protein>
<name>A0A0F9BEB2_9ZZZZ</name>
<accession>A0A0F9BEB2</accession>
<reference evidence="1" key="1">
    <citation type="journal article" date="2015" name="Nature">
        <title>Complex archaea that bridge the gap between prokaryotes and eukaryotes.</title>
        <authorList>
            <person name="Spang A."/>
            <person name="Saw J.H."/>
            <person name="Jorgensen S.L."/>
            <person name="Zaremba-Niedzwiedzka K."/>
            <person name="Martijn J."/>
            <person name="Lind A.E."/>
            <person name="van Eijk R."/>
            <person name="Schleper C."/>
            <person name="Guy L."/>
            <person name="Ettema T.J."/>
        </authorList>
    </citation>
    <scope>NUCLEOTIDE SEQUENCE</scope>
</reference>
<sequence>MRDAEEIRCLKATIEVHLNTIRDQDRNIDDGHALAAAGETERRRLSNLLLLASAGRAELATEVAQIQEEVEEQADTIRERDGTIEGYRKDFRVMVERIEELTP</sequence>
<comment type="caution">
    <text evidence="1">The sequence shown here is derived from an EMBL/GenBank/DDBJ whole genome shotgun (WGS) entry which is preliminary data.</text>
</comment>
<organism evidence="1">
    <name type="scientific">marine sediment metagenome</name>
    <dbReference type="NCBI Taxonomy" id="412755"/>
    <lineage>
        <taxon>unclassified sequences</taxon>
        <taxon>metagenomes</taxon>
        <taxon>ecological metagenomes</taxon>
    </lineage>
</organism>
<proteinExistence type="predicted"/>
<gene>
    <name evidence="1" type="ORF">LCGC14_2800150</name>
</gene>
<dbReference type="EMBL" id="LAZR01052522">
    <property type="protein sequence ID" value="KKK82761.1"/>
    <property type="molecule type" value="Genomic_DNA"/>
</dbReference>